<dbReference type="PANTHER" id="PTHR43133">
    <property type="entry name" value="RNA POLYMERASE ECF-TYPE SIGMA FACTO"/>
    <property type="match status" value="1"/>
</dbReference>
<dbReference type="SUPFAM" id="SSF88659">
    <property type="entry name" value="Sigma3 and sigma4 domains of RNA polymerase sigma factors"/>
    <property type="match status" value="1"/>
</dbReference>
<dbReference type="STRING" id="167879.CPS_3959"/>
<dbReference type="Proteomes" id="UP000000547">
    <property type="component" value="Chromosome"/>
</dbReference>
<dbReference type="InterPro" id="IPR007627">
    <property type="entry name" value="RNA_pol_sigma70_r2"/>
</dbReference>
<evidence type="ECO:0000259" key="7">
    <source>
        <dbReference type="Pfam" id="PF08281"/>
    </source>
</evidence>
<dbReference type="RefSeq" id="WP_011044703.1">
    <property type="nucleotide sequence ID" value="NC_003910.7"/>
</dbReference>
<dbReference type="HOGENOM" id="CLU_047691_12_3_6"/>
<dbReference type="InterPro" id="IPR013325">
    <property type="entry name" value="RNA_pol_sigma_r2"/>
</dbReference>
<proteinExistence type="inferred from homology"/>
<dbReference type="NCBIfam" id="TIGR02937">
    <property type="entry name" value="sigma70-ECF"/>
    <property type="match status" value="1"/>
</dbReference>
<dbReference type="Gene3D" id="1.10.10.10">
    <property type="entry name" value="Winged helix-like DNA-binding domain superfamily/Winged helix DNA-binding domain"/>
    <property type="match status" value="1"/>
</dbReference>
<keyword evidence="2" id="KW-0805">Transcription regulation</keyword>
<accession>Q47X53</accession>
<sequence length="185" mass="21526">MLWLVMTDFLKNIEQASSDEKRVAQVKLLYQDHHLRLIHRVMAKGLAKREAEDVVQEAFVKLLGLDNQEISSYIQAYLYRIALNLAIDKLRSNARSPLESMHEQEDYSDESTSPERKNESQQLLRKMSESIKTLPLKCRQAFILYKIKGMSYADIASTLEVSESMVRKYVLRAVRHCFDELKSDL</sequence>
<dbReference type="AlphaFoldDB" id="Q47X53"/>
<dbReference type="GO" id="GO:0003677">
    <property type="term" value="F:DNA binding"/>
    <property type="evidence" value="ECO:0007669"/>
    <property type="project" value="InterPro"/>
</dbReference>
<feature type="region of interest" description="Disordered" evidence="5">
    <location>
        <begin position="97"/>
        <end position="122"/>
    </location>
</feature>
<name>Q47X53_COLP3</name>
<gene>
    <name evidence="8" type="ordered locus">CPS_3959</name>
</gene>
<feature type="domain" description="RNA polymerase sigma factor 70 region 4 type 2" evidence="7">
    <location>
        <begin position="127"/>
        <end position="177"/>
    </location>
</feature>
<dbReference type="PANTHER" id="PTHR43133:SF63">
    <property type="entry name" value="RNA POLYMERASE SIGMA FACTOR FECI-RELATED"/>
    <property type="match status" value="1"/>
</dbReference>
<evidence type="ECO:0000313" key="9">
    <source>
        <dbReference type="Proteomes" id="UP000000547"/>
    </source>
</evidence>
<evidence type="ECO:0000256" key="2">
    <source>
        <dbReference type="ARBA" id="ARBA00023015"/>
    </source>
</evidence>
<keyword evidence="4" id="KW-0804">Transcription</keyword>
<dbReference type="EMBL" id="CP000083">
    <property type="protein sequence ID" value="AAZ24929.1"/>
    <property type="molecule type" value="Genomic_DNA"/>
</dbReference>
<protein>
    <submittedName>
        <fullName evidence="8">RNA polymerase sigma factor, sigma-70 family</fullName>
    </submittedName>
</protein>
<organism evidence="8 9">
    <name type="scientific">Colwellia psychrerythraea (strain 34H / ATCC BAA-681)</name>
    <name type="common">Vibrio psychroerythus</name>
    <dbReference type="NCBI Taxonomy" id="167879"/>
    <lineage>
        <taxon>Bacteria</taxon>
        <taxon>Pseudomonadati</taxon>
        <taxon>Pseudomonadota</taxon>
        <taxon>Gammaproteobacteria</taxon>
        <taxon>Alteromonadales</taxon>
        <taxon>Colwelliaceae</taxon>
        <taxon>Colwellia</taxon>
    </lineage>
</organism>
<dbReference type="Pfam" id="PF08281">
    <property type="entry name" value="Sigma70_r4_2"/>
    <property type="match status" value="1"/>
</dbReference>
<dbReference type="Pfam" id="PF04542">
    <property type="entry name" value="Sigma70_r2"/>
    <property type="match status" value="1"/>
</dbReference>
<dbReference type="Gene3D" id="1.10.1740.10">
    <property type="match status" value="1"/>
</dbReference>
<dbReference type="KEGG" id="cps:CPS_3959"/>
<dbReference type="InterPro" id="IPR013324">
    <property type="entry name" value="RNA_pol_sigma_r3/r4-like"/>
</dbReference>
<evidence type="ECO:0000313" key="8">
    <source>
        <dbReference type="EMBL" id="AAZ24929.1"/>
    </source>
</evidence>
<dbReference type="GO" id="GO:0006352">
    <property type="term" value="P:DNA-templated transcription initiation"/>
    <property type="evidence" value="ECO:0007669"/>
    <property type="project" value="InterPro"/>
</dbReference>
<dbReference type="InterPro" id="IPR039425">
    <property type="entry name" value="RNA_pol_sigma-70-like"/>
</dbReference>
<dbReference type="InterPro" id="IPR014284">
    <property type="entry name" value="RNA_pol_sigma-70_dom"/>
</dbReference>
<dbReference type="GO" id="GO:0016987">
    <property type="term" value="F:sigma factor activity"/>
    <property type="evidence" value="ECO:0007669"/>
    <property type="project" value="UniProtKB-KW"/>
</dbReference>
<comment type="similarity">
    <text evidence="1">Belongs to the sigma-70 factor family. ECF subfamily.</text>
</comment>
<evidence type="ECO:0000256" key="5">
    <source>
        <dbReference type="SAM" id="MobiDB-lite"/>
    </source>
</evidence>
<feature type="domain" description="RNA polymerase sigma-70 region 2" evidence="6">
    <location>
        <begin position="33"/>
        <end position="95"/>
    </location>
</feature>
<dbReference type="InterPro" id="IPR036388">
    <property type="entry name" value="WH-like_DNA-bd_sf"/>
</dbReference>
<evidence type="ECO:0000256" key="3">
    <source>
        <dbReference type="ARBA" id="ARBA00023082"/>
    </source>
</evidence>
<dbReference type="SUPFAM" id="SSF88946">
    <property type="entry name" value="Sigma2 domain of RNA polymerase sigma factors"/>
    <property type="match status" value="1"/>
</dbReference>
<keyword evidence="3" id="KW-0731">Sigma factor</keyword>
<evidence type="ECO:0000256" key="1">
    <source>
        <dbReference type="ARBA" id="ARBA00010641"/>
    </source>
</evidence>
<dbReference type="InterPro" id="IPR013249">
    <property type="entry name" value="RNA_pol_sigma70_r4_t2"/>
</dbReference>
<evidence type="ECO:0000256" key="4">
    <source>
        <dbReference type="ARBA" id="ARBA00023163"/>
    </source>
</evidence>
<evidence type="ECO:0000259" key="6">
    <source>
        <dbReference type="Pfam" id="PF04542"/>
    </source>
</evidence>
<reference evidence="8" key="1">
    <citation type="journal article" date="2005" name="Proc. Natl. Acad. Sci. U.S.A.">
        <title>The psychrophilic lifestyle as revealed by the genome sequence of Colwellia psychrerythraea 34H through genomic and proteomic analyses.</title>
        <authorList>
            <person name="Methe B.A."/>
            <person name="Nelson K.E."/>
            <person name="Deming J.W."/>
            <person name="Momen B."/>
            <person name="Melamud E."/>
            <person name="Zhang X."/>
            <person name="Moult J."/>
            <person name="Madupu R."/>
            <person name="Nelson W.C."/>
            <person name="Dodson R.J."/>
            <person name="Brinkac L.M."/>
            <person name="Daugherty S.C."/>
            <person name="Durkin A.S."/>
            <person name="DeBoy R.T."/>
            <person name="Kolonay J.F."/>
            <person name="Sullivan S.A."/>
            <person name="Zhou L."/>
            <person name="Davidsen T.M."/>
            <person name="Wu M."/>
            <person name="Huston A.L."/>
            <person name="Lewis M."/>
            <person name="Weaver B."/>
            <person name="Weidman J.F."/>
            <person name="Khouri H."/>
            <person name="Utterback T.R."/>
            <person name="Feldblyum T.V."/>
            <person name="Fraser C.M."/>
        </authorList>
    </citation>
    <scope>NUCLEOTIDE SEQUENCE [LARGE SCALE GENOMIC DNA]</scope>
    <source>
        <strain evidence="8">34H</strain>
    </source>
</reference>